<name>A0ACC1P1E7_9PEZI</name>
<comment type="caution">
    <text evidence="1">The sequence shown here is derived from an EMBL/GenBank/DDBJ whole genome shotgun (WGS) entry which is preliminary data.</text>
</comment>
<dbReference type="EMBL" id="JAPDGR010001178">
    <property type="protein sequence ID" value="KAJ2985029.1"/>
    <property type="molecule type" value="Genomic_DNA"/>
</dbReference>
<dbReference type="Proteomes" id="UP001143856">
    <property type="component" value="Unassembled WGS sequence"/>
</dbReference>
<gene>
    <name evidence="1" type="ORF">NUW58_g5751</name>
</gene>
<sequence length="693" mass="77003">MRASSPKQLARPHRAASQNLQCNFCGIIFIKVEHLQRHQRRHTGERPYPCLTCGKRFSRRDVLSRHKQIHVPKENAIQSISSCSHAREPGTVTITEDGDGALMVPLKAPASHPSCHPELPANGGDPEMCVNEPWISATLGDFPFEDLPSPVEVNEKDKSGDARTDLFEQLDFVLSGDGVSLHNGYYIDGFTVGPEHQPDFGLTEPSANHYQPPETTHLHNLVSVSEVESLCDQNSCSPRSQLSVFTFDRIQAIWGKTRVHTTAPAGTLWQAVLDHPEENIISMINSHSDVLQKPSNRAGIRHGLFYRNDIKDEVVAPLPPNAPCERKWSRRCRVECIRRLINCLFMMDALYSSILETPPLIPPNKAAFNLPSSPKLFNATSVLEWKRNLDRELPGLAQPGSNIRTVPINLPETDGPVCDFGVQALLFAIWMHVAEGTQRLVYGSQLGERVSTIVPATMLSKDIDITYASQVLVLISQGDSTLLSALNPNSQILWHSLCIMLTVNVQTLEDGAGRRGSQRESTALKEIKTWAATPAARRACLHAAQIYYILSNGTLAHHTMIHSETGLFHAALAISLYIWAMPRSTEDQAISDDSDDKALELLDSFDWVPMGREGFIQADEKSCPLPDDATSGRLVDFVRHGGQLSFSGLCLRGGRQCARRVLLDYNVLLQRVSRYLDSGFHEILDFLGERLME</sequence>
<organism evidence="1 2">
    <name type="scientific">Xylaria curta</name>
    <dbReference type="NCBI Taxonomy" id="42375"/>
    <lineage>
        <taxon>Eukaryota</taxon>
        <taxon>Fungi</taxon>
        <taxon>Dikarya</taxon>
        <taxon>Ascomycota</taxon>
        <taxon>Pezizomycotina</taxon>
        <taxon>Sordariomycetes</taxon>
        <taxon>Xylariomycetidae</taxon>
        <taxon>Xylariales</taxon>
        <taxon>Xylariaceae</taxon>
        <taxon>Xylaria</taxon>
    </lineage>
</organism>
<evidence type="ECO:0000313" key="1">
    <source>
        <dbReference type="EMBL" id="KAJ2985029.1"/>
    </source>
</evidence>
<accession>A0ACC1P1E7</accession>
<evidence type="ECO:0000313" key="2">
    <source>
        <dbReference type="Proteomes" id="UP001143856"/>
    </source>
</evidence>
<reference evidence="1" key="1">
    <citation type="submission" date="2022-10" db="EMBL/GenBank/DDBJ databases">
        <title>Genome Sequence of Xylaria curta.</title>
        <authorList>
            <person name="Buettner E."/>
        </authorList>
    </citation>
    <scope>NUCLEOTIDE SEQUENCE</scope>
    <source>
        <strain evidence="1">Babe10</strain>
    </source>
</reference>
<keyword evidence="2" id="KW-1185">Reference proteome</keyword>
<protein>
    <submittedName>
        <fullName evidence="1">Uncharacterized protein</fullName>
    </submittedName>
</protein>
<proteinExistence type="predicted"/>